<keyword evidence="2" id="KW-1133">Transmembrane helix</keyword>
<feature type="transmembrane region" description="Helical" evidence="2">
    <location>
        <begin position="150"/>
        <end position="167"/>
    </location>
</feature>
<dbReference type="SUPFAM" id="SSF56112">
    <property type="entry name" value="Protein kinase-like (PK-like)"/>
    <property type="match status" value="1"/>
</dbReference>
<keyword evidence="2" id="KW-0472">Membrane</keyword>
<feature type="transmembrane region" description="Helical" evidence="2">
    <location>
        <begin position="79"/>
        <end position="100"/>
    </location>
</feature>
<feature type="transmembrane region" description="Helical" evidence="2">
    <location>
        <begin position="115"/>
        <end position="138"/>
    </location>
</feature>
<comment type="caution">
    <text evidence="3">The sequence shown here is derived from an EMBL/GenBank/DDBJ whole genome shotgun (WGS) entry which is preliminary data.</text>
</comment>
<organism evidence="3 4">
    <name type="scientific">Streptomyces flavofungini</name>
    <dbReference type="NCBI Taxonomy" id="68200"/>
    <lineage>
        <taxon>Bacteria</taxon>
        <taxon>Bacillati</taxon>
        <taxon>Actinomycetota</taxon>
        <taxon>Actinomycetes</taxon>
        <taxon>Kitasatosporales</taxon>
        <taxon>Streptomycetaceae</taxon>
        <taxon>Streptomyces</taxon>
    </lineage>
</organism>
<protein>
    <recommendedName>
        <fullName evidence="5">Protein kinase domain-containing protein</fullName>
    </recommendedName>
</protein>
<feature type="transmembrane region" description="Helical" evidence="2">
    <location>
        <begin position="6"/>
        <end position="22"/>
    </location>
</feature>
<evidence type="ECO:0000313" key="3">
    <source>
        <dbReference type="EMBL" id="MBJ3811881.1"/>
    </source>
</evidence>
<feature type="compositionally biased region" description="Pro residues" evidence="1">
    <location>
        <begin position="215"/>
        <end position="230"/>
    </location>
</feature>
<evidence type="ECO:0000256" key="1">
    <source>
        <dbReference type="SAM" id="MobiDB-lite"/>
    </source>
</evidence>
<proteinExistence type="predicted"/>
<evidence type="ECO:0008006" key="5">
    <source>
        <dbReference type="Google" id="ProtNLM"/>
    </source>
</evidence>
<keyword evidence="4" id="KW-1185">Reference proteome</keyword>
<feature type="region of interest" description="Disordered" evidence="1">
    <location>
        <begin position="212"/>
        <end position="322"/>
    </location>
</feature>
<sequence>MDVTPGWWLVLAVAAAQLLAEVPRRAMDGAAADALRFTAAAAELRRRADTSRSTTRGAELAGHAHRLRGLRGRARRRRAAGWLLLTAVWAGSQVACWRWQVNARWEEPGHLADGAVVALALAGPAVVLLALWVTALIAGQPAPFDRSVAHLVYVTAGALLLAGPAGADDAPAGTTASAVVIAASPLLRRVLATLPRRAGPAPLTAAATALVDAVDPPPPHAPYGPPPGTPHDPRAAPMPYGVPAAAPPGARSGNPRGTRSDTLPDIPLGSMPPASPGSRPGPWHGAPSGAPPTRSRPSPENTRSRSAKSFRRPPPAHGYPMIDLVHRDDLTSGDPQPGAPPHIRRVRTTASAEQFVVKVFDPESAAAPSAGGERQRNPVRALAPYRELLSRVGTLPTPRRRTADRVLLWPRAVVGVGERAEGVLYPAIAAPFLLREGGAQTGDHLLAEEPEFAGCQVPTSRQRAQLLLDVVSAHALLHDMGLAHGDTNWKNFVYGVEAGRGRGRLIDIDSVTPLDDPRPLLMHQPDWGDDPRMPPLVRDVHRVALLVARLAGPVPDWDAQRPPEQGEFWFTPWLRQLTWNALARPEEATAAEFGDALTAALRVRG</sequence>
<feature type="compositionally biased region" description="Low complexity" evidence="1">
    <location>
        <begin position="235"/>
        <end position="257"/>
    </location>
</feature>
<reference evidence="3 4" key="1">
    <citation type="submission" date="2020-12" db="EMBL/GenBank/DDBJ databases">
        <title>Streptomyces typhae sp. nov., a novel endophytic actinomycete isolated from the root of cattail pollen (Typha angustifolia L.).</title>
        <authorList>
            <person name="Peng C."/>
            <person name="Liu C."/>
        </authorList>
    </citation>
    <scope>NUCLEOTIDE SEQUENCE [LARGE SCALE GENOMIC DNA]</scope>
    <source>
        <strain evidence="3 4">JCM 4753</strain>
    </source>
</reference>
<evidence type="ECO:0000313" key="4">
    <source>
        <dbReference type="Proteomes" id="UP000634780"/>
    </source>
</evidence>
<name>A0ABS0XFZ0_9ACTN</name>
<dbReference type="RefSeq" id="WP_190115103.1">
    <property type="nucleotide sequence ID" value="NZ_BMVR01000003.1"/>
</dbReference>
<dbReference type="EMBL" id="JAEKOZ010000031">
    <property type="protein sequence ID" value="MBJ3811881.1"/>
    <property type="molecule type" value="Genomic_DNA"/>
</dbReference>
<dbReference type="InterPro" id="IPR011009">
    <property type="entry name" value="Kinase-like_dom_sf"/>
</dbReference>
<accession>A0ABS0XFZ0</accession>
<gene>
    <name evidence="3" type="ORF">JGB26_33170</name>
</gene>
<keyword evidence="2" id="KW-0812">Transmembrane</keyword>
<evidence type="ECO:0000256" key="2">
    <source>
        <dbReference type="SAM" id="Phobius"/>
    </source>
</evidence>
<dbReference type="Proteomes" id="UP000634780">
    <property type="component" value="Unassembled WGS sequence"/>
</dbReference>